<evidence type="ECO:0000313" key="3">
    <source>
        <dbReference type="Proteomes" id="UP000187485"/>
    </source>
</evidence>
<dbReference type="Proteomes" id="UP000187485">
    <property type="component" value="Unassembled WGS sequence"/>
</dbReference>
<dbReference type="STRING" id="870242.cpu_18960"/>
<dbReference type="Gene3D" id="1.10.3210.10">
    <property type="entry name" value="Hypothetical protein af1432"/>
    <property type="match status" value="1"/>
</dbReference>
<dbReference type="Pfam" id="PF19276">
    <property type="entry name" value="HD_assoc_2"/>
    <property type="match status" value="1"/>
</dbReference>
<dbReference type="AlphaFoldDB" id="A0A1L8CWT1"/>
<dbReference type="InterPro" id="IPR045509">
    <property type="entry name" value="HD_assoc_2"/>
</dbReference>
<name>A0A1L8CWT1_9THEO</name>
<protein>
    <submittedName>
        <fullName evidence="2">Phosphohydrolase</fullName>
    </submittedName>
</protein>
<gene>
    <name evidence="2" type="ORF">cpu_18960</name>
</gene>
<reference evidence="3" key="1">
    <citation type="submission" date="2016-12" db="EMBL/GenBank/DDBJ databases">
        <title>Draft Genome Sequences od Carboxydothermus pertinax and islandicus, Hydrogenogenic Carboxydotrophic Bacteria.</title>
        <authorList>
            <person name="Fukuyama Y."/>
            <person name="Ohmae K."/>
            <person name="Yoneda Y."/>
            <person name="Yoshida T."/>
            <person name="Sako Y."/>
        </authorList>
    </citation>
    <scope>NUCLEOTIDE SEQUENCE [LARGE SCALE GENOMIC DNA]</scope>
    <source>
        <strain evidence="3">Ug1</strain>
    </source>
</reference>
<keyword evidence="3" id="KW-1185">Reference proteome</keyword>
<keyword evidence="2" id="KW-0378">Hydrolase</keyword>
<dbReference type="SUPFAM" id="SSF109604">
    <property type="entry name" value="HD-domain/PDEase-like"/>
    <property type="match status" value="1"/>
</dbReference>
<dbReference type="EMBL" id="BDJK01000048">
    <property type="protein sequence ID" value="GAV23386.1"/>
    <property type="molecule type" value="Genomic_DNA"/>
</dbReference>
<feature type="domain" description="HD-associated" evidence="1">
    <location>
        <begin position="2"/>
        <end position="72"/>
    </location>
</feature>
<evidence type="ECO:0000313" key="2">
    <source>
        <dbReference type="EMBL" id="GAV23386.1"/>
    </source>
</evidence>
<sequence>MERLIISMTIGINEESDAPLLAVEEGGVHVAEALILARYQMFTQVYFHHTRRAYDYHIISLMKTLLKMEQEKNLNIGEKDKFPPPDTKENLQKYLEWDDWKVLGIISQRIAKEEGEVFLNRTHFRNVYGTLEIPTKKELTAIKKIEQKLKEKNICYFVDSAQQLWYKLGEMDIAICIDTESKKTVPLSSISNVIKNLKPIMQQRIFVPLNEVQNAKEIIRTVIRRGKK</sequence>
<evidence type="ECO:0000259" key="1">
    <source>
        <dbReference type="Pfam" id="PF19276"/>
    </source>
</evidence>
<comment type="caution">
    <text evidence="2">The sequence shown here is derived from an EMBL/GenBank/DDBJ whole genome shotgun (WGS) entry which is preliminary data.</text>
</comment>
<dbReference type="RefSeq" id="WP_268761784.1">
    <property type="nucleotide sequence ID" value="NZ_BDJK01000048.1"/>
</dbReference>
<proteinExistence type="predicted"/>
<accession>A0A1L8CWT1</accession>
<dbReference type="GO" id="GO:0016787">
    <property type="term" value="F:hydrolase activity"/>
    <property type="evidence" value="ECO:0007669"/>
    <property type="project" value="UniProtKB-KW"/>
</dbReference>
<organism evidence="2 3">
    <name type="scientific">Carboxydothermus pertinax</name>
    <dbReference type="NCBI Taxonomy" id="870242"/>
    <lineage>
        <taxon>Bacteria</taxon>
        <taxon>Bacillati</taxon>
        <taxon>Bacillota</taxon>
        <taxon>Clostridia</taxon>
        <taxon>Thermoanaerobacterales</taxon>
        <taxon>Thermoanaerobacteraceae</taxon>
        <taxon>Carboxydothermus</taxon>
    </lineage>
</organism>